<feature type="region of interest" description="Disordered" evidence="1">
    <location>
        <begin position="142"/>
        <end position="171"/>
    </location>
</feature>
<protein>
    <submittedName>
        <fullName evidence="3">Uncharacterized protein</fullName>
    </submittedName>
</protein>
<feature type="region of interest" description="Disordered" evidence="1">
    <location>
        <begin position="50"/>
        <end position="72"/>
    </location>
</feature>
<evidence type="ECO:0000313" key="4">
    <source>
        <dbReference type="Proteomes" id="UP000000763"/>
    </source>
</evidence>
<evidence type="ECO:0000313" key="3">
    <source>
        <dbReference type="EMBL" id="AAV59440.1"/>
    </source>
</evidence>
<reference evidence="4" key="2">
    <citation type="journal article" date="2008" name="Nucleic Acids Res.">
        <title>The rice annotation project database (RAP-DB): 2008 update.</title>
        <authorList>
            <consortium name="The rice annotation project (RAP)"/>
        </authorList>
    </citation>
    <scope>GENOME REANNOTATION</scope>
    <source>
        <strain evidence="4">cv. Nipponbare</strain>
    </source>
</reference>
<feature type="signal peptide" evidence="2">
    <location>
        <begin position="1"/>
        <end position="18"/>
    </location>
</feature>
<evidence type="ECO:0000256" key="2">
    <source>
        <dbReference type="SAM" id="SignalP"/>
    </source>
</evidence>
<evidence type="ECO:0000256" key="1">
    <source>
        <dbReference type="SAM" id="MobiDB-lite"/>
    </source>
</evidence>
<sequence length="336" mass="35475">MLGVLVIVIAHAAAHVATRDDDEVVAPGPAHLVLHRHAFLLPAAPDGGGATVGDAGEGSERDVPGGRSGGGAAANPRGFVNLLCKQLDHLGNARFDPALFRVDAYGNVLYLHADTASPLAWDIDHCQPKTKGLIRIPATVSSSSLDRARASRPVPVQPPLPPSNPPHPVLQPPSPAILRSRRAAVSAVAVAIRRRRRVRTEEKKPVHPSVATARRRKATAVVVPTSPPFGSRRRPSFVVVLCTGEFASLSSPRWCSRIARPSSLSPAELWSSAMAAMTSSLRSGEKSVGVAGESMPLWYTSGQSKTIRIAVPAVMGGSWYGVRSVQSGMVVQDGWA</sequence>
<name>Q5TKC2_ORYSJ</name>
<organism evidence="3 4">
    <name type="scientific">Oryza sativa subsp. japonica</name>
    <name type="common">Rice</name>
    <dbReference type="NCBI Taxonomy" id="39947"/>
    <lineage>
        <taxon>Eukaryota</taxon>
        <taxon>Viridiplantae</taxon>
        <taxon>Streptophyta</taxon>
        <taxon>Embryophyta</taxon>
        <taxon>Tracheophyta</taxon>
        <taxon>Spermatophyta</taxon>
        <taxon>Magnoliopsida</taxon>
        <taxon>Liliopsida</taxon>
        <taxon>Poales</taxon>
        <taxon>Poaceae</taxon>
        <taxon>BOP clade</taxon>
        <taxon>Oryzoideae</taxon>
        <taxon>Oryzeae</taxon>
        <taxon>Oryzinae</taxon>
        <taxon>Oryza</taxon>
        <taxon>Oryza sativa</taxon>
    </lineage>
</organism>
<feature type="chain" id="PRO_5004263016" evidence="2">
    <location>
        <begin position="19"/>
        <end position="336"/>
    </location>
</feature>
<dbReference type="EMBL" id="AC137928">
    <property type="protein sequence ID" value="AAV59440.1"/>
    <property type="molecule type" value="Genomic_DNA"/>
</dbReference>
<feature type="region of interest" description="Disordered" evidence="1">
    <location>
        <begin position="199"/>
        <end position="219"/>
    </location>
</feature>
<proteinExistence type="predicted"/>
<reference evidence="4" key="1">
    <citation type="journal article" date="2005" name="Nature">
        <title>The map-based sequence of the rice genome.</title>
        <authorList>
            <consortium name="International rice genome sequencing project (IRGSP)"/>
            <person name="Matsumoto T."/>
            <person name="Wu J."/>
            <person name="Kanamori H."/>
            <person name="Katayose Y."/>
            <person name="Fujisawa M."/>
            <person name="Namiki N."/>
            <person name="Mizuno H."/>
            <person name="Yamamoto K."/>
            <person name="Antonio B.A."/>
            <person name="Baba T."/>
            <person name="Sakata K."/>
            <person name="Nagamura Y."/>
            <person name="Aoki H."/>
            <person name="Arikawa K."/>
            <person name="Arita K."/>
            <person name="Bito T."/>
            <person name="Chiden Y."/>
            <person name="Fujitsuka N."/>
            <person name="Fukunaka R."/>
            <person name="Hamada M."/>
            <person name="Harada C."/>
            <person name="Hayashi A."/>
            <person name="Hijishita S."/>
            <person name="Honda M."/>
            <person name="Hosokawa S."/>
            <person name="Ichikawa Y."/>
            <person name="Idonuma A."/>
            <person name="Iijima M."/>
            <person name="Ikeda M."/>
            <person name="Ikeno M."/>
            <person name="Ito K."/>
            <person name="Ito S."/>
            <person name="Ito T."/>
            <person name="Ito Y."/>
            <person name="Ito Y."/>
            <person name="Iwabuchi A."/>
            <person name="Kamiya K."/>
            <person name="Karasawa W."/>
            <person name="Kurita K."/>
            <person name="Katagiri S."/>
            <person name="Kikuta A."/>
            <person name="Kobayashi H."/>
            <person name="Kobayashi N."/>
            <person name="Machita K."/>
            <person name="Maehara T."/>
            <person name="Masukawa M."/>
            <person name="Mizubayashi T."/>
            <person name="Mukai Y."/>
            <person name="Nagasaki H."/>
            <person name="Nagata Y."/>
            <person name="Naito S."/>
            <person name="Nakashima M."/>
            <person name="Nakama Y."/>
            <person name="Nakamichi Y."/>
            <person name="Nakamura M."/>
            <person name="Meguro A."/>
            <person name="Negishi M."/>
            <person name="Ohta I."/>
            <person name="Ohta T."/>
            <person name="Okamoto M."/>
            <person name="Ono N."/>
            <person name="Saji S."/>
            <person name="Sakaguchi M."/>
            <person name="Sakai K."/>
            <person name="Shibata M."/>
            <person name="Shimokawa T."/>
            <person name="Song J."/>
            <person name="Takazaki Y."/>
            <person name="Terasawa K."/>
            <person name="Tsugane M."/>
            <person name="Tsuji K."/>
            <person name="Ueda S."/>
            <person name="Waki K."/>
            <person name="Yamagata H."/>
            <person name="Yamamoto M."/>
            <person name="Yamamoto S."/>
            <person name="Yamane H."/>
            <person name="Yoshiki S."/>
            <person name="Yoshihara R."/>
            <person name="Yukawa K."/>
            <person name="Zhong H."/>
            <person name="Yano M."/>
            <person name="Yuan Q."/>
            <person name="Ouyang S."/>
            <person name="Liu J."/>
            <person name="Jones K.M."/>
            <person name="Gansberger K."/>
            <person name="Moffat K."/>
            <person name="Hill J."/>
            <person name="Bera J."/>
            <person name="Fadrosh D."/>
            <person name="Jin S."/>
            <person name="Johri S."/>
            <person name="Kim M."/>
            <person name="Overton L."/>
            <person name="Reardon M."/>
            <person name="Tsitrin T."/>
            <person name="Vuong H."/>
            <person name="Weaver B."/>
            <person name="Ciecko A."/>
            <person name="Tallon L."/>
            <person name="Jackson J."/>
            <person name="Pai G."/>
            <person name="Aken S.V."/>
            <person name="Utterback T."/>
            <person name="Reidmuller S."/>
            <person name="Feldblyum T."/>
            <person name="Hsiao J."/>
            <person name="Zismann V."/>
            <person name="Iobst S."/>
            <person name="de Vazeille A.R."/>
            <person name="Buell C.R."/>
            <person name="Ying K."/>
            <person name="Li Y."/>
            <person name="Lu T."/>
            <person name="Huang Y."/>
            <person name="Zhao Q."/>
            <person name="Feng Q."/>
            <person name="Zhang L."/>
            <person name="Zhu J."/>
            <person name="Weng Q."/>
            <person name="Mu J."/>
            <person name="Lu Y."/>
            <person name="Fan D."/>
            <person name="Liu Y."/>
            <person name="Guan J."/>
            <person name="Zhang Y."/>
            <person name="Yu S."/>
            <person name="Liu X."/>
            <person name="Zhang Y."/>
            <person name="Hong G."/>
            <person name="Han B."/>
            <person name="Choisne N."/>
            <person name="Demange N."/>
            <person name="Orjeda G."/>
            <person name="Samain S."/>
            <person name="Cattolico L."/>
            <person name="Pelletier E."/>
            <person name="Couloux A."/>
            <person name="Segurens B."/>
            <person name="Wincker P."/>
            <person name="D'Hont A."/>
            <person name="Scarpelli C."/>
            <person name="Weissenbach J."/>
            <person name="Salanoubat M."/>
            <person name="Quetier F."/>
            <person name="Yu Y."/>
            <person name="Kim H.R."/>
            <person name="Rambo T."/>
            <person name="Currie J."/>
            <person name="Collura K."/>
            <person name="Luo M."/>
            <person name="Yang T."/>
            <person name="Ammiraju J.S.S."/>
            <person name="Engler F."/>
            <person name="Soderlund C."/>
            <person name="Wing R.A."/>
            <person name="Palmer L.E."/>
            <person name="de la Bastide M."/>
            <person name="Spiegel L."/>
            <person name="Nascimento L."/>
            <person name="Zutavern T."/>
            <person name="O'Shaughnessy A."/>
            <person name="Dike S."/>
            <person name="Dedhia N."/>
            <person name="Preston R."/>
            <person name="Balija V."/>
            <person name="McCombie W.R."/>
            <person name="Chow T."/>
            <person name="Chen H."/>
            <person name="Chung M."/>
            <person name="Chen C."/>
            <person name="Shaw J."/>
            <person name="Wu H."/>
            <person name="Hsiao K."/>
            <person name="Chao Y."/>
            <person name="Chu M."/>
            <person name="Cheng C."/>
            <person name="Hour A."/>
            <person name="Lee P."/>
            <person name="Lin S."/>
            <person name="Lin Y."/>
            <person name="Liou J."/>
            <person name="Liu S."/>
            <person name="Hsing Y."/>
            <person name="Raghuvanshi S."/>
            <person name="Mohanty A."/>
            <person name="Bharti A.K."/>
            <person name="Gaur A."/>
            <person name="Gupta V."/>
            <person name="Kumar D."/>
            <person name="Ravi V."/>
            <person name="Vij S."/>
            <person name="Kapur A."/>
            <person name="Khurana P."/>
            <person name="Khurana P."/>
            <person name="Khurana J.P."/>
            <person name="Tyagi A.K."/>
            <person name="Gaikwad K."/>
            <person name="Singh A."/>
            <person name="Dalal V."/>
            <person name="Srivastava S."/>
            <person name="Dixit A."/>
            <person name="Pal A.K."/>
            <person name="Ghazi I.A."/>
            <person name="Yadav M."/>
            <person name="Pandit A."/>
            <person name="Bhargava A."/>
            <person name="Sureshbabu K."/>
            <person name="Batra K."/>
            <person name="Sharma T.R."/>
            <person name="Mohapatra T."/>
            <person name="Singh N.K."/>
            <person name="Messing J."/>
            <person name="Nelson A.B."/>
            <person name="Fuks G."/>
            <person name="Kavchok S."/>
            <person name="Keizer G."/>
            <person name="Linton E."/>
            <person name="Llaca V."/>
            <person name="Song R."/>
            <person name="Tanyolac B."/>
            <person name="Young S."/>
            <person name="Ho-Il K."/>
            <person name="Hahn J.H."/>
            <person name="Sangsakoo G."/>
            <person name="Vanavichit A."/>
            <person name="de Mattos Luiz.A.T."/>
            <person name="Zimmer P.D."/>
            <person name="Malone G."/>
            <person name="Dellagostin O."/>
            <person name="de Oliveira A.C."/>
            <person name="Bevan M."/>
            <person name="Bancroft I."/>
            <person name="Minx P."/>
            <person name="Cordum H."/>
            <person name="Wilson R."/>
            <person name="Cheng Z."/>
            <person name="Jin W."/>
            <person name="Jiang J."/>
            <person name="Leong S.A."/>
            <person name="Iwama H."/>
            <person name="Gojobori T."/>
            <person name="Itoh T."/>
            <person name="Niimura Y."/>
            <person name="Fujii Y."/>
            <person name="Habara T."/>
            <person name="Sakai H."/>
            <person name="Sato Y."/>
            <person name="Wilson G."/>
            <person name="Kumar K."/>
            <person name="McCouch S."/>
            <person name="Juretic N."/>
            <person name="Hoen D."/>
            <person name="Wright S."/>
            <person name="Bruskiewich R."/>
            <person name="Bureau T."/>
            <person name="Miyao A."/>
            <person name="Hirochika H."/>
            <person name="Nishikawa T."/>
            <person name="Kadowaki K."/>
            <person name="Sugiura M."/>
            <person name="Burr B."/>
            <person name="Sasaki T."/>
        </authorList>
    </citation>
    <scope>NUCLEOTIDE SEQUENCE [LARGE SCALE GENOMIC DNA]</scope>
    <source>
        <strain evidence="4">cv. Nipponbare</strain>
    </source>
</reference>
<accession>Q5TKC2</accession>
<dbReference type="PANTHER" id="PTHR33427">
    <property type="entry name" value="HNH ENDONUCLEASE"/>
    <property type="match status" value="1"/>
</dbReference>
<dbReference type="AlphaFoldDB" id="Q5TKC2"/>
<gene>
    <name evidence="3" type="primary">P0040B10.11</name>
</gene>
<feature type="compositionally biased region" description="Pro residues" evidence="1">
    <location>
        <begin position="155"/>
        <end position="171"/>
    </location>
</feature>
<dbReference type="Proteomes" id="UP000000763">
    <property type="component" value="Chromosome 5"/>
</dbReference>
<keyword evidence="2" id="KW-0732">Signal</keyword>
<dbReference type="PANTHER" id="PTHR33427:SF2">
    <property type="entry name" value="TRICHOHYALIN"/>
    <property type="match status" value="1"/>
</dbReference>